<protein>
    <submittedName>
        <fullName evidence="1">Uncharacterized protein</fullName>
    </submittedName>
</protein>
<organism evidence="1">
    <name type="scientific">Anguilla anguilla</name>
    <name type="common">European freshwater eel</name>
    <name type="synonym">Muraena anguilla</name>
    <dbReference type="NCBI Taxonomy" id="7936"/>
    <lineage>
        <taxon>Eukaryota</taxon>
        <taxon>Metazoa</taxon>
        <taxon>Chordata</taxon>
        <taxon>Craniata</taxon>
        <taxon>Vertebrata</taxon>
        <taxon>Euteleostomi</taxon>
        <taxon>Actinopterygii</taxon>
        <taxon>Neopterygii</taxon>
        <taxon>Teleostei</taxon>
        <taxon>Anguilliformes</taxon>
        <taxon>Anguillidae</taxon>
        <taxon>Anguilla</taxon>
    </lineage>
</organism>
<dbReference type="AlphaFoldDB" id="A0A0E9XGH5"/>
<reference evidence="1" key="1">
    <citation type="submission" date="2014-11" db="EMBL/GenBank/DDBJ databases">
        <authorList>
            <person name="Amaro Gonzalez C."/>
        </authorList>
    </citation>
    <scope>NUCLEOTIDE SEQUENCE</scope>
</reference>
<sequence>MHEPSFSENKLTQYTSRTRVPKALLIMSHLCTLIKTHKQMYD</sequence>
<proteinExistence type="predicted"/>
<accession>A0A0E9XGH5</accession>
<evidence type="ECO:0000313" key="1">
    <source>
        <dbReference type="EMBL" id="JAI01557.1"/>
    </source>
</evidence>
<dbReference type="EMBL" id="GBXM01007021">
    <property type="protein sequence ID" value="JAI01557.1"/>
    <property type="molecule type" value="Transcribed_RNA"/>
</dbReference>
<reference evidence="1" key="2">
    <citation type="journal article" date="2015" name="Fish Shellfish Immunol.">
        <title>Early steps in the European eel (Anguilla anguilla)-Vibrio vulnificus interaction in the gills: Role of the RtxA13 toxin.</title>
        <authorList>
            <person name="Callol A."/>
            <person name="Pajuelo D."/>
            <person name="Ebbesson L."/>
            <person name="Teles M."/>
            <person name="MacKenzie S."/>
            <person name="Amaro C."/>
        </authorList>
    </citation>
    <scope>NUCLEOTIDE SEQUENCE</scope>
</reference>
<name>A0A0E9XGH5_ANGAN</name>